<keyword evidence="2" id="KW-0238">DNA-binding</keyword>
<comment type="caution">
    <text evidence="5">The sequence shown here is derived from an EMBL/GenBank/DDBJ whole genome shotgun (WGS) entry which is preliminary data.</text>
</comment>
<evidence type="ECO:0000313" key="5">
    <source>
        <dbReference type="EMBL" id="GEK75585.1"/>
    </source>
</evidence>
<dbReference type="PROSITE" id="PS00041">
    <property type="entry name" value="HTH_ARAC_FAMILY_1"/>
    <property type="match status" value="1"/>
</dbReference>
<gene>
    <name evidence="5" type="primary">virS</name>
    <name evidence="5" type="ORF">PAT01_08890</name>
</gene>
<keyword evidence="6" id="KW-1185">Reference proteome</keyword>
<keyword evidence="1" id="KW-0805">Transcription regulation</keyword>
<evidence type="ECO:0000313" key="6">
    <source>
        <dbReference type="Proteomes" id="UP000321189"/>
    </source>
</evidence>
<dbReference type="InterPro" id="IPR018060">
    <property type="entry name" value="HTH_AraC"/>
</dbReference>
<accession>A0ABQ0UAU4</accession>
<evidence type="ECO:0000256" key="2">
    <source>
        <dbReference type="ARBA" id="ARBA00023125"/>
    </source>
</evidence>
<evidence type="ECO:0000256" key="3">
    <source>
        <dbReference type="ARBA" id="ARBA00023163"/>
    </source>
</evidence>
<dbReference type="InterPro" id="IPR032687">
    <property type="entry name" value="AraC-type_N"/>
</dbReference>
<organism evidence="5 6">
    <name type="scientific">Pseudoalteromonas atlantica</name>
    <name type="common">Alteromonas atlantica</name>
    <dbReference type="NCBI Taxonomy" id="288"/>
    <lineage>
        <taxon>Bacteria</taxon>
        <taxon>Pseudomonadati</taxon>
        <taxon>Pseudomonadota</taxon>
        <taxon>Gammaproteobacteria</taxon>
        <taxon>Alteromonadales</taxon>
        <taxon>Pseudoalteromonadaceae</taxon>
        <taxon>Pseudoalteromonas</taxon>
    </lineage>
</organism>
<keyword evidence="3" id="KW-0804">Transcription</keyword>
<dbReference type="EMBL" id="BJUT01000005">
    <property type="protein sequence ID" value="GEK75585.1"/>
    <property type="molecule type" value="Genomic_DNA"/>
</dbReference>
<dbReference type="Pfam" id="PF12625">
    <property type="entry name" value="Arabinose_bd"/>
    <property type="match status" value="1"/>
</dbReference>
<evidence type="ECO:0000256" key="1">
    <source>
        <dbReference type="ARBA" id="ARBA00023015"/>
    </source>
</evidence>
<evidence type="ECO:0000259" key="4">
    <source>
        <dbReference type="PROSITE" id="PS01124"/>
    </source>
</evidence>
<proteinExistence type="predicted"/>
<sequence length="365" mass="41397">MQQAIRSIVHRLNPKNLIFLDTFFNLQRQCMSSPIRATSLYSIDSLIKELGADPASVMKTCKVNVDFNNLENQYLPYLSYANLLEYCSHTLNCPSFGLKLANKQNFDILGHIAIAAKSGTNLEEALSWVVKYLHLHSPALCLTTHSLDNDESLFLSFEFNLKPLPQINQAIELTLGLAMSIIKKLSNNQCKPRTVFLPQKLTTNTHAYKTYFGCKVIEHRNSAGIVINKADLSIKLNHNNLNKTDAAFNFLAKRNEHSQSLPAQVSALIRPMLPIYQCSNQTIAEALNMHPRTLHRELAKHNTSFVKLKDTTRRALAAHYLLQKQYSISTISMLLGYHEQATLCASVKRWFGYSPRAYRAKKMLK</sequence>
<name>A0ABQ0UAU4_PSEAF</name>
<dbReference type="InterPro" id="IPR009057">
    <property type="entry name" value="Homeodomain-like_sf"/>
</dbReference>
<reference evidence="5 6" key="1">
    <citation type="submission" date="2019-07" db="EMBL/GenBank/DDBJ databases">
        <title>Whole genome shotgun sequence of Pseudoalteromonas atlantica NBRC 103033.</title>
        <authorList>
            <person name="Hosoyama A."/>
            <person name="Uohara A."/>
            <person name="Ohji S."/>
            <person name="Ichikawa N."/>
        </authorList>
    </citation>
    <scope>NUCLEOTIDE SEQUENCE [LARGE SCALE GENOMIC DNA]</scope>
    <source>
        <strain evidence="5 6">NBRC 103033</strain>
    </source>
</reference>
<protein>
    <submittedName>
        <fullName evidence="5">HTH-type transcriptional regulator VirS</fullName>
    </submittedName>
</protein>
<dbReference type="PANTHER" id="PTHR47894:SF4">
    <property type="entry name" value="HTH-TYPE TRANSCRIPTIONAL REGULATOR GADX"/>
    <property type="match status" value="1"/>
</dbReference>
<dbReference type="Proteomes" id="UP000321189">
    <property type="component" value="Unassembled WGS sequence"/>
</dbReference>
<feature type="domain" description="HTH araC/xylS-type" evidence="4">
    <location>
        <begin position="263"/>
        <end position="361"/>
    </location>
</feature>
<dbReference type="PROSITE" id="PS01124">
    <property type="entry name" value="HTH_ARAC_FAMILY_2"/>
    <property type="match status" value="1"/>
</dbReference>
<dbReference type="SUPFAM" id="SSF46689">
    <property type="entry name" value="Homeodomain-like"/>
    <property type="match status" value="1"/>
</dbReference>
<dbReference type="Gene3D" id="1.10.10.60">
    <property type="entry name" value="Homeodomain-like"/>
    <property type="match status" value="1"/>
</dbReference>
<dbReference type="InterPro" id="IPR018062">
    <property type="entry name" value="HTH_AraC-typ_CS"/>
</dbReference>
<dbReference type="SMART" id="SM00342">
    <property type="entry name" value="HTH_ARAC"/>
    <property type="match status" value="1"/>
</dbReference>
<dbReference type="Pfam" id="PF12833">
    <property type="entry name" value="HTH_18"/>
    <property type="match status" value="1"/>
</dbReference>
<dbReference type="PANTHER" id="PTHR47894">
    <property type="entry name" value="HTH-TYPE TRANSCRIPTIONAL REGULATOR GADX"/>
    <property type="match status" value="1"/>
</dbReference>